<evidence type="ECO:0000256" key="3">
    <source>
        <dbReference type="ARBA" id="ARBA00022528"/>
    </source>
</evidence>
<dbReference type="SUPFAM" id="SSF53756">
    <property type="entry name" value="UDP-Glycosyltransferase/glycogen phosphorylase"/>
    <property type="match status" value="1"/>
</dbReference>
<feature type="domain" description="Starch synthase catalytic" evidence="14">
    <location>
        <begin position="123"/>
        <end position="382"/>
    </location>
</feature>
<dbReference type="InterPro" id="IPR013534">
    <property type="entry name" value="Starch_synth_cat_dom"/>
</dbReference>
<dbReference type="EnsemblPlants" id="OBART07G11410.1">
    <property type="protein sequence ID" value="OBART07G11410.1"/>
    <property type="gene ID" value="OBART07G11410"/>
</dbReference>
<evidence type="ECO:0000256" key="12">
    <source>
        <dbReference type="RuleBase" id="RU361232"/>
    </source>
</evidence>
<evidence type="ECO:0000256" key="9">
    <source>
        <dbReference type="ARBA" id="ARBA00023234"/>
    </source>
</evidence>
<evidence type="ECO:0000256" key="2">
    <source>
        <dbReference type="ARBA" id="ARBA00010281"/>
    </source>
</evidence>
<evidence type="ECO:0000256" key="6">
    <source>
        <dbReference type="ARBA" id="ARBA00022679"/>
    </source>
</evidence>
<dbReference type="AlphaFoldDB" id="A0A0D3GQ07"/>
<keyword evidence="16" id="KW-1185">Reference proteome</keyword>
<comment type="pathway">
    <text evidence="1 12">Glycan biosynthesis; starch biosynthesis.</text>
</comment>
<reference evidence="15" key="1">
    <citation type="journal article" date="2009" name="Rice">
        <title>De Novo Next Generation Sequencing of Plant Genomes.</title>
        <authorList>
            <person name="Rounsley S."/>
            <person name="Marri P.R."/>
            <person name="Yu Y."/>
            <person name="He R."/>
            <person name="Sisneros N."/>
            <person name="Goicoechea J.L."/>
            <person name="Lee S.J."/>
            <person name="Angelova A."/>
            <person name="Kudrna D."/>
            <person name="Luo M."/>
            <person name="Affourtit J."/>
            <person name="Desany B."/>
            <person name="Knight J."/>
            <person name="Niazi F."/>
            <person name="Egholm M."/>
            <person name="Wing R.A."/>
        </authorList>
    </citation>
    <scope>NUCLEOTIDE SEQUENCE [LARGE SCALE GENOMIC DNA]</scope>
    <source>
        <strain evidence="15">cv. IRGC 105608</strain>
    </source>
</reference>
<dbReference type="eggNOG" id="ENOG502QQX3">
    <property type="taxonomic scope" value="Eukaryota"/>
</dbReference>
<dbReference type="GO" id="GO:0019863">
    <property type="term" value="F:IgE binding"/>
    <property type="evidence" value="ECO:0007669"/>
    <property type="project" value="UniProtKB-ARBA"/>
</dbReference>
<dbReference type="FunFam" id="3.40.50.2000:FF:000073">
    <property type="entry name" value="Starch synthase, chloroplastic/amyloplastic"/>
    <property type="match status" value="1"/>
</dbReference>
<dbReference type="Proteomes" id="UP000026960">
    <property type="component" value="Chromosome 7"/>
</dbReference>
<evidence type="ECO:0000259" key="14">
    <source>
        <dbReference type="Pfam" id="PF08323"/>
    </source>
</evidence>
<comment type="catalytic activity">
    <reaction evidence="10">
        <text>an NDP-alpha-D-glucose + [(1-&gt;4)-alpha-D-glucosyl](n) = [(1-&gt;4)-alpha-D-glucosyl](n+1) + a ribonucleoside 5'-diphosphate + H(+)</text>
        <dbReference type="Rhea" id="RHEA:15873"/>
        <dbReference type="Rhea" id="RHEA-COMP:9584"/>
        <dbReference type="Rhea" id="RHEA-COMP:9587"/>
        <dbReference type="ChEBI" id="CHEBI:15378"/>
        <dbReference type="ChEBI" id="CHEBI:15444"/>
        <dbReference type="ChEBI" id="CHEBI:57930"/>
        <dbReference type="ChEBI" id="CHEBI:76533"/>
        <dbReference type="EC" id="2.4.1.242"/>
    </reaction>
</comment>
<keyword evidence="6" id="KW-0808">Transferase</keyword>
<feature type="domain" description="Glycosyl transferase family 1" evidence="13">
    <location>
        <begin position="440"/>
        <end position="566"/>
    </location>
</feature>
<dbReference type="Gramene" id="OBART07G11410.1">
    <property type="protein sequence ID" value="OBART07G11410.1"/>
    <property type="gene ID" value="OBART07G11410"/>
</dbReference>
<evidence type="ECO:0000256" key="7">
    <source>
        <dbReference type="ARBA" id="ARBA00022922"/>
    </source>
</evidence>
<protein>
    <recommendedName>
        <fullName evidence="12">Starch synthase, chloroplastic/amyloplastic</fullName>
        <ecNumber evidence="12">2.4.1.-</ecNumber>
    </recommendedName>
</protein>
<comment type="similarity">
    <text evidence="2 12">Belongs to the glycosyltransferase 1 family. Bacterial/plant glycogen synthase subfamily.</text>
</comment>
<organism evidence="15">
    <name type="scientific">Oryza barthii</name>
    <dbReference type="NCBI Taxonomy" id="65489"/>
    <lineage>
        <taxon>Eukaryota</taxon>
        <taxon>Viridiplantae</taxon>
        <taxon>Streptophyta</taxon>
        <taxon>Embryophyta</taxon>
        <taxon>Tracheophyta</taxon>
        <taxon>Spermatophyta</taxon>
        <taxon>Magnoliopsida</taxon>
        <taxon>Liliopsida</taxon>
        <taxon>Poales</taxon>
        <taxon>Poaceae</taxon>
        <taxon>BOP clade</taxon>
        <taxon>Oryzoideae</taxon>
        <taxon>Oryzeae</taxon>
        <taxon>Oryzinae</taxon>
        <taxon>Oryza</taxon>
    </lineage>
</organism>
<proteinExistence type="inferred from homology"/>
<evidence type="ECO:0000256" key="11">
    <source>
        <dbReference type="ARBA" id="ARBA00054065"/>
    </source>
</evidence>
<keyword evidence="8" id="KW-0809">Transit peptide</keyword>
<comment type="subcellular location">
    <subcellularLocation>
        <location evidence="12">Plastid</location>
        <location evidence="12">Chloroplast</location>
    </subcellularLocation>
    <subcellularLocation>
        <location evidence="12">Plastid</location>
        <location evidence="12">Amyloplast</location>
    </subcellularLocation>
</comment>
<keyword evidence="5 12" id="KW-0328">Glycosyltransferase</keyword>
<keyword evidence="7 12" id="KW-0750">Starch biosynthesis</keyword>
<dbReference type="CDD" id="cd03791">
    <property type="entry name" value="GT5_Glycogen_synthase_DULL1-like"/>
    <property type="match status" value="1"/>
</dbReference>
<evidence type="ECO:0000313" key="15">
    <source>
        <dbReference type="EnsemblPlants" id="OBART07G11410.1"/>
    </source>
</evidence>
<reference evidence="15" key="2">
    <citation type="submission" date="2015-03" db="UniProtKB">
        <authorList>
            <consortium name="EnsemblPlants"/>
        </authorList>
    </citation>
    <scope>IDENTIFICATION</scope>
</reference>
<dbReference type="EC" id="2.4.1.-" evidence="12"/>
<dbReference type="STRING" id="65489.A0A0D3GQ07"/>
<dbReference type="PANTHER" id="PTHR45825:SF17">
    <property type="entry name" value="STARCH SYNTHASE, CHLOROPLASTIC_AMYLOPLASTIC"/>
    <property type="match status" value="1"/>
</dbReference>
<name>A0A0D3GQ07_9ORYZ</name>
<dbReference type="Pfam" id="PF00534">
    <property type="entry name" value="Glycos_transf_1"/>
    <property type="match status" value="1"/>
</dbReference>
<evidence type="ECO:0000256" key="8">
    <source>
        <dbReference type="ARBA" id="ARBA00022946"/>
    </source>
</evidence>
<evidence type="ECO:0000259" key="13">
    <source>
        <dbReference type="Pfam" id="PF00534"/>
    </source>
</evidence>
<dbReference type="NCBIfam" id="TIGR02095">
    <property type="entry name" value="glgA"/>
    <property type="match status" value="1"/>
</dbReference>
<dbReference type="GO" id="GO:0019252">
    <property type="term" value="P:starch biosynthetic process"/>
    <property type="evidence" value="ECO:0007669"/>
    <property type="project" value="UniProtKB-UniRule"/>
</dbReference>
<dbReference type="Gene3D" id="3.40.50.2000">
    <property type="entry name" value="Glycogen Phosphorylase B"/>
    <property type="match status" value="2"/>
</dbReference>
<dbReference type="GO" id="GO:0009569">
    <property type="term" value="C:chloroplast starch grain"/>
    <property type="evidence" value="ECO:0007669"/>
    <property type="project" value="EnsemblPlants"/>
</dbReference>
<evidence type="ECO:0000256" key="5">
    <source>
        <dbReference type="ARBA" id="ARBA00022676"/>
    </source>
</evidence>
<comment type="function">
    <text evidence="11">Required for the synthesis of amylose in endosperm.</text>
</comment>
<evidence type="ECO:0000256" key="10">
    <source>
        <dbReference type="ARBA" id="ARBA00047496"/>
    </source>
</evidence>
<dbReference type="PaxDb" id="65489-OBART07G11410.1"/>
<dbReference type="InterPro" id="IPR011835">
    <property type="entry name" value="GS/SS"/>
</dbReference>
<dbReference type="Pfam" id="PF08323">
    <property type="entry name" value="Glyco_transf_5"/>
    <property type="match status" value="1"/>
</dbReference>
<dbReference type="InterPro" id="IPR001296">
    <property type="entry name" value="Glyco_trans_1"/>
</dbReference>
<sequence>MWAVAPHCCCATRRPPLPQRVGSLPQNSFGFRIYRRRRLPSTRTMGSTPTYCSYQTNGVGALKQSPHMQFQQSYNYGVRFLKRDTLSVRINKHMAKRIATSTGICTKPRRSHMPIVCSAGMTIIFIATECHPWCKTGGLGDVLGGLPPALAAMGHRVMTIVPRYDQYKDAWDTNVLVEVNIGDRTETVRFFHCYKRGVDRVFVDHPMFLEKVWGKTGPKLYGPTTGDDYRDNQLRFCLLCLAALEAPRVLNLNNSEYFSGPYGENVVFVANDWHTGVLPCYLKSIYQAKGMYVNAKVAFCIHNIAYQGRFAREDFELLNLPDSFLPSFDFIDGHFKPVVGRKINWMKAGITECDLVMTVSPHYVKELASGPDKGVELDGVLRTKPLETGIVNGMDVYEWNPATDKYISVKYDATMVTVARALNKEMLQAEVGLPVDSSIPLIVFVGRLEEQKGSDILIAAIPEFVEGNVQIIVLGTGKKKMEEELILLEVKYPNNARGIAKFNVPLAHMMFAGADFIIVPSRFEPCGLIQLQGMRYGVVPICSSTGGLVDTVKEGVTGFHMGSFNVECETVDPVDVTAVASTVKRALKQYNTPAFQEMVQNCMAQDLSWKGPAKKWEEVLLGLGVEGSQPGIEGEELAPLAKENVATP</sequence>
<accession>A0A0D3GQ07</accession>
<dbReference type="GO" id="GO:0004373">
    <property type="term" value="F:alpha-1,4-glucan glucosyltransferase (UDP-glucose donor) activity"/>
    <property type="evidence" value="ECO:0007669"/>
    <property type="project" value="InterPro"/>
</dbReference>
<dbReference type="PANTHER" id="PTHR45825">
    <property type="entry name" value="GRANULE-BOUND STARCH SYNTHASE 1, CHLOROPLASTIC/AMYLOPLASTIC"/>
    <property type="match status" value="1"/>
</dbReference>
<evidence type="ECO:0000256" key="1">
    <source>
        <dbReference type="ARBA" id="ARBA00004727"/>
    </source>
</evidence>
<keyword evidence="4" id="KW-0934">Plastid</keyword>
<dbReference type="FunFam" id="3.40.50.2000:FF:000090">
    <property type="entry name" value="Starch synthase, chloroplastic/amyloplastic"/>
    <property type="match status" value="1"/>
</dbReference>
<keyword evidence="3 12" id="KW-0150">Chloroplast</keyword>
<evidence type="ECO:0000256" key="4">
    <source>
        <dbReference type="ARBA" id="ARBA00022640"/>
    </source>
</evidence>
<dbReference type="GO" id="GO:0009501">
    <property type="term" value="C:amyloplast"/>
    <property type="evidence" value="ECO:0007669"/>
    <property type="project" value="UniProtKB-SubCell"/>
</dbReference>
<keyword evidence="9 12" id="KW-0035">Amyloplast</keyword>
<dbReference type="HAMAP" id="MF_00484">
    <property type="entry name" value="Glycogen_synth"/>
    <property type="match status" value="1"/>
</dbReference>
<evidence type="ECO:0000313" key="16">
    <source>
        <dbReference type="Proteomes" id="UP000026960"/>
    </source>
</evidence>
<dbReference type="UniPathway" id="UPA00152"/>